<protein>
    <submittedName>
        <fullName evidence="2">Uncharacterized protein</fullName>
    </submittedName>
</protein>
<feature type="compositionally biased region" description="Polar residues" evidence="1">
    <location>
        <begin position="1"/>
        <end position="10"/>
    </location>
</feature>
<evidence type="ECO:0000313" key="3">
    <source>
        <dbReference type="Proteomes" id="UP001365128"/>
    </source>
</evidence>
<accession>A0ABR1MQS4</accession>
<dbReference type="Proteomes" id="UP001365128">
    <property type="component" value="Unassembled WGS sequence"/>
</dbReference>
<gene>
    <name evidence="2" type="ORF">IWX46DRAFT_18831</name>
</gene>
<name>A0ABR1MQS4_9PEZI</name>
<dbReference type="EMBL" id="JBBPDW010000001">
    <property type="protein sequence ID" value="KAK7556792.1"/>
    <property type="molecule type" value="Genomic_DNA"/>
</dbReference>
<feature type="region of interest" description="Disordered" evidence="1">
    <location>
        <begin position="226"/>
        <end position="300"/>
    </location>
</feature>
<evidence type="ECO:0000313" key="2">
    <source>
        <dbReference type="EMBL" id="KAK7556792.1"/>
    </source>
</evidence>
<proteinExistence type="predicted"/>
<feature type="region of interest" description="Disordered" evidence="1">
    <location>
        <begin position="1"/>
        <end position="22"/>
    </location>
</feature>
<evidence type="ECO:0000256" key="1">
    <source>
        <dbReference type="SAM" id="MobiDB-lite"/>
    </source>
</evidence>
<keyword evidence="3" id="KW-1185">Reference proteome</keyword>
<sequence>MTAQALTARSSFPLEKRRPAPPRPRLVSSLIFDIACLEKRYCGVFLTPVHNSRDGRDNFHLSTRNPIMHSASVAPPSFLDREKPVFLFNSSLPDVAPVSREPFLSPLLPPTQQEYVKDQVPFYRLELLPETDCDDCSINAIVPKEPSESRVFGSILRLKDVRFLSTQAMGQCVVIGAVKIAHALERARRLLSKRDFQERRRARKFVAAAAMPDDSIPVVATFELTPFEPPQQTPPAAALPDEEQQQDTDASWMSQSPAKRSTLVELFAGKRPPRRDSGMDLGFELADLHERVPPLDTQGD</sequence>
<organism evidence="2 3">
    <name type="scientific">Phyllosticta citricarpa</name>
    <dbReference type="NCBI Taxonomy" id="55181"/>
    <lineage>
        <taxon>Eukaryota</taxon>
        <taxon>Fungi</taxon>
        <taxon>Dikarya</taxon>
        <taxon>Ascomycota</taxon>
        <taxon>Pezizomycotina</taxon>
        <taxon>Dothideomycetes</taxon>
        <taxon>Dothideomycetes incertae sedis</taxon>
        <taxon>Botryosphaeriales</taxon>
        <taxon>Phyllostictaceae</taxon>
        <taxon>Phyllosticta</taxon>
    </lineage>
</organism>
<comment type="caution">
    <text evidence="2">The sequence shown here is derived from an EMBL/GenBank/DDBJ whole genome shotgun (WGS) entry which is preliminary data.</text>
</comment>
<reference evidence="2 3" key="1">
    <citation type="submission" date="2024-04" db="EMBL/GenBank/DDBJ databases">
        <title>Phyllosticta paracitricarpa is synonymous to the EU quarantine fungus P. citricarpa based on phylogenomic analyses.</title>
        <authorList>
            <consortium name="Lawrence Berkeley National Laboratory"/>
            <person name="Van Ingen-Buijs V.A."/>
            <person name="Van Westerhoven A.C."/>
            <person name="Haridas S."/>
            <person name="Skiadas P."/>
            <person name="Martin F."/>
            <person name="Groenewald J.Z."/>
            <person name="Crous P.W."/>
            <person name="Seidl M.F."/>
        </authorList>
    </citation>
    <scope>NUCLEOTIDE SEQUENCE [LARGE SCALE GENOMIC DNA]</scope>
    <source>
        <strain evidence="2 3">CBS 122670</strain>
    </source>
</reference>
<feature type="compositionally biased region" description="Polar residues" evidence="1">
    <location>
        <begin position="247"/>
        <end position="259"/>
    </location>
</feature>